<proteinExistence type="predicted"/>
<protein>
    <submittedName>
        <fullName evidence="1">Uncharacterized protein</fullName>
    </submittedName>
</protein>
<dbReference type="AlphaFoldDB" id="A0A815TZY6"/>
<gene>
    <name evidence="1" type="ORF">VCS650_LOCUS42583</name>
</gene>
<evidence type="ECO:0000313" key="2">
    <source>
        <dbReference type="Proteomes" id="UP000663891"/>
    </source>
</evidence>
<evidence type="ECO:0000313" key="1">
    <source>
        <dbReference type="EMBL" id="CAF1507447.1"/>
    </source>
</evidence>
<comment type="caution">
    <text evidence="1">The sequence shown here is derived from an EMBL/GenBank/DDBJ whole genome shotgun (WGS) entry which is preliminary data.</text>
</comment>
<reference evidence="1" key="1">
    <citation type="submission" date="2021-02" db="EMBL/GenBank/DDBJ databases">
        <authorList>
            <person name="Nowell W R."/>
        </authorList>
    </citation>
    <scope>NUCLEOTIDE SEQUENCE</scope>
</reference>
<dbReference type="OrthoDB" id="10276195at2759"/>
<feature type="non-terminal residue" evidence="1">
    <location>
        <position position="1"/>
    </location>
</feature>
<name>A0A815TZY6_9BILA</name>
<sequence>EICSLFFHAYQTDAKPFPLSDVYFTGLLAEMFNIQRLMIFPNVKYLYQTKCNENFFNSNKYPFACAASNNHFNEKNSDDDRSLMNDYNLFWIKLAEKYRTLETKENE</sequence>
<dbReference type="EMBL" id="CAJNON010002336">
    <property type="protein sequence ID" value="CAF1507447.1"/>
    <property type="molecule type" value="Genomic_DNA"/>
</dbReference>
<dbReference type="Proteomes" id="UP000663891">
    <property type="component" value="Unassembled WGS sequence"/>
</dbReference>
<organism evidence="1 2">
    <name type="scientific">Adineta steineri</name>
    <dbReference type="NCBI Taxonomy" id="433720"/>
    <lineage>
        <taxon>Eukaryota</taxon>
        <taxon>Metazoa</taxon>
        <taxon>Spiralia</taxon>
        <taxon>Gnathifera</taxon>
        <taxon>Rotifera</taxon>
        <taxon>Eurotatoria</taxon>
        <taxon>Bdelloidea</taxon>
        <taxon>Adinetida</taxon>
        <taxon>Adinetidae</taxon>
        <taxon>Adineta</taxon>
    </lineage>
</organism>
<accession>A0A815TZY6</accession>